<feature type="compositionally biased region" description="Basic and acidic residues" evidence="1">
    <location>
        <begin position="130"/>
        <end position="147"/>
    </location>
</feature>
<evidence type="ECO:0000313" key="3">
    <source>
        <dbReference type="Proteomes" id="UP000719412"/>
    </source>
</evidence>
<organism evidence="2 3">
    <name type="scientific">Tenebrio molitor</name>
    <name type="common">Yellow mealworm beetle</name>
    <dbReference type="NCBI Taxonomy" id="7067"/>
    <lineage>
        <taxon>Eukaryota</taxon>
        <taxon>Metazoa</taxon>
        <taxon>Ecdysozoa</taxon>
        <taxon>Arthropoda</taxon>
        <taxon>Hexapoda</taxon>
        <taxon>Insecta</taxon>
        <taxon>Pterygota</taxon>
        <taxon>Neoptera</taxon>
        <taxon>Endopterygota</taxon>
        <taxon>Coleoptera</taxon>
        <taxon>Polyphaga</taxon>
        <taxon>Cucujiformia</taxon>
        <taxon>Tenebrionidae</taxon>
        <taxon>Tenebrio</taxon>
    </lineage>
</organism>
<protein>
    <submittedName>
        <fullName evidence="2">Uncharacterized protein</fullName>
    </submittedName>
</protein>
<comment type="caution">
    <text evidence="2">The sequence shown here is derived from an EMBL/GenBank/DDBJ whole genome shotgun (WGS) entry which is preliminary data.</text>
</comment>
<accession>A0A8J6L5H6</accession>
<evidence type="ECO:0000256" key="1">
    <source>
        <dbReference type="SAM" id="MobiDB-lite"/>
    </source>
</evidence>
<dbReference type="Proteomes" id="UP000719412">
    <property type="component" value="Unassembled WGS sequence"/>
</dbReference>
<reference evidence="2" key="1">
    <citation type="journal article" date="2020" name="J Insects Food Feed">
        <title>The yellow mealworm (Tenebrio molitor) genome: a resource for the emerging insects as food and feed industry.</title>
        <authorList>
            <person name="Eriksson T."/>
            <person name="Andere A."/>
            <person name="Kelstrup H."/>
            <person name="Emery V."/>
            <person name="Picard C."/>
        </authorList>
    </citation>
    <scope>NUCLEOTIDE SEQUENCE</scope>
    <source>
        <strain evidence="2">Stoneville</strain>
        <tissue evidence="2">Whole head</tissue>
    </source>
</reference>
<dbReference type="AlphaFoldDB" id="A0A8J6L5H6"/>
<reference evidence="2" key="2">
    <citation type="submission" date="2021-08" db="EMBL/GenBank/DDBJ databases">
        <authorList>
            <person name="Eriksson T."/>
        </authorList>
    </citation>
    <scope>NUCLEOTIDE SEQUENCE</scope>
    <source>
        <strain evidence="2">Stoneville</strain>
        <tissue evidence="2">Whole head</tissue>
    </source>
</reference>
<feature type="region of interest" description="Disordered" evidence="1">
    <location>
        <begin position="123"/>
        <end position="147"/>
    </location>
</feature>
<dbReference type="EMBL" id="JABDTM020026616">
    <property type="protein sequence ID" value="KAH0811719.1"/>
    <property type="molecule type" value="Genomic_DNA"/>
</dbReference>
<sequence length="147" mass="16882">MRNYCYILKIRIVLEHSITVCTTRGDFRFPPKTKKVPLEKGEIIKRGNQWPFQSSVFGQICAGVRKGLKGLVVERGGCGKVEGPKRVRLEGESRESEPRRRGAENERRAVELSPFHARILSSSVVPRKFPKNDRKLQRRQLPRDDQG</sequence>
<proteinExistence type="predicted"/>
<gene>
    <name evidence="2" type="ORF">GEV33_011073</name>
</gene>
<evidence type="ECO:0000313" key="2">
    <source>
        <dbReference type="EMBL" id="KAH0811719.1"/>
    </source>
</evidence>
<name>A0A8J6L5H6_TENMO</name>
<keyword evidence="3" id="KW-1185">Reference proteome</keyword>
<feature type="region of interest" description="Disordered" evidence="1">
    <location>
        <begin position="88"/>
        <end position="109"/>
    </location>
</feature>